<dbReference type="AlphaFoldDB" id="A0ABD5P6U4"/>
<dbReference type="RefSeq" id="WP_267624984.1">
    <property type="nucleotide sequence ID" value="NZ_JAODIW010000010.1"/>
</dbReference>
<sequence>MRNRMRFRPVTVEDVEVEEIVRGLVYLPDLLEAPALDPHEYESISEAIQDVAFEMDEIKEEFGDTEYVSHYQKLAEWANEYVARVDSECNFSDGDSEAIAGDCLTLRLWGDTKPAASPFVFEIDYHAGGEVGCRLLTVPNYDRSWAEGTQVPWTDRSHELRETDVELDYDGTLTTSSINEIWSILLEEVPYVTGRVQELYEEGGIPLSQARTRALKESGCSEEEISRRLDVGERTVSSYQSKYRQTAREIRRAFLATAGPPMRIVASNTWEWDEQPVQLFVAIPNWYDSNVDLPNGTQASIPGAWLIEFPPVQSRWDFQMEVEAFDSLSDLLSELDERAENESYQGYGPNWNGLRQQIPRVLRERADQPSRWWV</sequence>
<protein>
    <recommendedName>
        <fullName evidence="3">HTH luxR-type domain-containing protein</fullName>
    </recommendedName>
</protein>
<organism evidence="1 2">
    <name type="scientific">Halobium salinum</name>
    <dbReference type="NCBI Taxonomy" id="1364940"/>
    <lineage>
        <taxon>Archaea</taxon>
        <taxon>Methanobacteriati</taxon>
        <taxon>Methanobacteriota</taxon>
        <taxon>Stenosarchaea group</taxon>
        <taxon>Halobacteria</taxon>
        <taxon>Halobacteriales</taxon>
        <taxon>Haloferacaceae</taxon>
        <taxon>Halobium</taxon>
    </lineage>
</organism>
<dbReference type="EMBL" id="JBHSDS010000002">
    <property type="protein sequence ID" value="MFC4356548.1"/>
    <property type="molecule type" value="Genomic_DNA"/>
</dbReference>
<reference evidence="1 2" key="1">
    <citation type="journal article" date="2019" name="Int. J. Syst. Evol. Microbiol.">
        <title>The Global Catalogue of Microorganisms (GCM) 10K type strain sequencing project: providing services to taxonomists for standard genome sequencing and annotation.</title>
        <authorList>
            <consortium name="The Broad Institute Genomics Platform"/>
            <consortium name="The Broad Institute Genome Sequencing Center for Infectious Disease"/>
            <person name="Wu L."/>
            <person name="Ma J."/>
        </authorList>
    </citation>
    <scope>NUCLEOTIDE SEQUENCE [LARGE SCALE GENOMIC DNA]</scope>
    <source>
        <strain evidence="1 2">CGMCC 1.12553</strain>
    </source>
</reference>
<evidence type="ECO:0000313" key="1">
    <source>
        <dbReference type="EMBL" id="MFC4356548.1"/>
    </source>
</evidence>
<name>A0ABD5P6U4_9EURY</name>
<proteinExistence type="predicted"/>
<dbReference type="Proteomes" id="UP001595921">
    <property type="component" value="Unassembled WGS sequence"/>
</dbReference>
<comment type="caution">
    <text evidence="1">The sequence shown here is derived from an EMBL/GenBank/DDBJ whole genome shotgun (WGS) entry which is preliminary data.</text>
</comment>
<evidence type="ECO:0000313" key="2">
    <source>
        <dbReference type="Proteomes" id="UP001595921"/>
    </source>
</evidence>
<keyword evidence="2" id="KW-1185">Reference proteome</keyword>
<accession>A0ABD5P6U4</accession>
<gene>
    <name evidence="1" type="ORF">ACFO0N_01135</name>
</gene>
<evidence type="ECO:0008006" key="3">
    <source>
        <dbReference type="Google" id="ProtNLM"/>
    </source>
</evidence>